<evidence type="ECO:0000313" key="2">
    <source>
        <dbReference type="Proteomes" id="UP000177208"/>
    </source>
</evidence>
<protein>
    <submittedName>
        <fullName evidence="1">Uncharacterized protein</fullName>
    </submittedName>
</protein>
<dbReference type="EMBL" id="MFZG01000004">
    <property type="protein sequence ID" value="OGK17578.1"/>
    <property type="molecule type" value="Genomic_DNA"/>
</dbReference>
<dbReference type="AlphaFoldDB" id="A0A1F7GF61"/>
<proteinExistence type="predicted"/>
<accession>A0A1F7GF61</accession>
<organism evidence="1 2">
    <name type="scientific">Candidatus Roizmanbacteria bacterium RIFCSPHIGHO2_01_FULL_39_12c</name>
    <dbReference type="NCBI Taxonomy" id="1802031"/>
    <lineage>
        <taxon>Bacteria</taxon>
        <taxon>Candidatus Roizmaniibacteriota</taxon>
    </lineage>
</organism>
<reference evidence="1 2" key="1">
    <citation type="journal article" date="2016" name="Nat. Commun.">
        <title>Thousands of microbial genomes shed light on interconnected biogeochemical processes in an aquifer system.</title>
        <authorList>
            <person name="Anantharaman K."/>
            <person name="Brown C.T."/>
            <person name="Hug L.A."/>
            <person name="Sharon I."/>
            <person name="Castelle C.J."/>
            <person name="Probst A.J."/>
            <person name="Thomas B.C."/>
            <person name="Singh A."/>
            <person name="Wilkins M.J."/>
            <person name="Karaoz U."/>
            <person name="Brodie E.L."/>
            <person name="Williams K.H."/>
            <person name="Hubbard S.S."/>
            <person name="Banfield J.F."/>
        </authorList>
    </citation>
    <scope>NUCLEOTIDE SEQUENCE [LARGE SCALE GENOMIC DNA]</scope>
</reference>
<comment type="caution">
    <text evidence="1">The sequence shown here is derived from an EMBL/GenBank/DDBJ whole genome shotgun (WGS) entry which is preliminary data.</text>
</comment>
<name>A0A1F7GF61_9BACT</name>
<dbReference type="Proteomes" id="UP000177208">
    <property type="component" value="Unassembled WGS sequence"/>
</dbReference>
<evidence type="ECO:0000313" key="1">
    <source>
        <dbReference type="EMBL" id="OGK17578.1"/>
    </source>
</evidence>
<sequence length="521" mass="58843">MSNRLEGSEGNIKLNGYHEFKPGQSLTFNLKTLNPNGTVSIHPQSCTIGRVHSGGFFGQVIEPVDEDFILKTPTPDPLHHFLRAVNWGHALFPAQINENKAQIEHLGARLIHDVLSPLTQGKSCSPNSLGYTLLNTGFAQVLEKMQGRGLRYDLGHGGEFKRFKGAQAELAGIAYRLGLEQVGQIHPDNPFAMSNLWWDERNNRWIWLDVNPAFRHTGRVWPFFNYKFHDEIRQYFKSESPTFNRIHTQDFRRVVERHRQRFPDELYIRIMSDLDLYDQLWEAKSSQEAGPRRNRAVTLNALSHVLIDAVPGIKNIAVGALIDPVKIIFSPEFRTQNVTGGLEEARSRLLISEDEYNTAIGGLTDDLSEDERRRRDIILKGLPIYYAATGQLLNLAEAAFYAKGVLGDDLASDFLTGFFVGWVLPCIFRFASTKAIGSITKNDLNIAAMLSALPKGLYTYAIVAQYALEPSRGSETIRHYFLRKIIAGMSEKLGGGWGSEQEAKLWNKFGKRLEDWVKPGR</sequence>
<gene>
    <name evidence="1" type="ORF">A2774_04700</name>
</gene>